<dbReference type="Pfam" id="PF24608">
    <property type="entry name" value="PDDEXK_15"/>
    <property type="match status" value="1"/>
</dbReference>
<proteinExistence type="predicted"/>
<dbReference type="Proteomes" id="UP000224269">
    <property type="component" value="Segment"/>
</dbReference>
<reference evidence="2" key="1">
    <citation type="submission" date="2016-12" db="EMBL/GenBank/DDBJ databases">
        <authorList>
            <person name="Lee J.-H."/>
            <person name="Kim Y.-T."/>
            <person name="Kim J.-H."/>
            <person name="Ryu S.-R."/>
        </authorList>
    </citation>
    <scope>NUCLEOTIDE SEQUENCE [LARGE SCALE GENOMIC DNA]</scope>
</reference>
<evidence type="ECO:0000313" key="1">
    <source>
        <dbReference type="EMBL" id="APZ81972.1"/>
    </source>
</evidence>
<dbReference type="InterPro" id="IPR056931">
    <property type="entry name" value="D14-like"/>
</dbReference>
<sequence>MTDYSAVGRRSKNKGNRFELATAKELSKWWGHDFHRSPRFWWLTLERE</sequence>
<dbReference type="EMBL" id="KY549443">
    <property type="protein sequence ID" value="APZ81972.1"/>
    <property type="molecule type" value="Genomic_DNA"/>
</dbReference>
<evidence type="ECO:0000313" key="2">
    <source>
        <dbReference type="Proteomes" id="UP000224269"/>
    </source>
</evidence>
<gene>
    <name evidence="1" type="ORF">EFP01_045</name>
</gene>
<keyword evidence="2" id="KW-1185">Reference proteome</keyword>
<protein>
    <submittedName>
        <fullName evidence="1">Putative resolvase</fullName>
    </submittedName>
</protein>
<name>A0A288TZS3_9CAUD</name>
<accession>A0A288TZS3</accession>
<organism evidence="1 2">
    <name type="scientific">Enterococcus phage EFP01</name>
    <dbReference type="NCBI Taxonomy" id="1926594"/>
    <lineage>
        <taxon>Viruses</taxon>
        <taxon>Duplodnaviria</taxon>
        <taxon>Heunggongvirae</taxon>
        <taxon>Uroviricota</taxon>
        <taxon>Caudoviricetes</taxon>
        <taxon>Herelleviridae</taxon>
        <taxon>Brockvirinae</taxon>
        <taxon>Schiekvirus</taxon>
        <taxon>Schiekvirus EFP01</taxon>
    </lineage>
</organism>